<sequence>MELGQQALQQAQSPAVKQFAQQMVDDHSKANRELTELAANKKITVPSEPDASSKALASKLSSLKGDAYDKAYMAAMVKDHRKDVALFKRATQSQDQDIRQFAEKTLPVLEHHLSMAEQVSKSLKGGSGTAAASSSSEQ</sequence>
<dbReference type="PANTHER" id="PTHR38593:SF1">
    <property type="entry name" value="BLR2558 PROTEIN"/>
    <property type="match status" value="1"/>
</dbReference>
<dbReference type="PANTHER" id="PTHR38593">
    <property type="entry name" value="BLR2558 PROTEIN"/>
    <property type="match status" value="1"/>
</dbReference>
<dbReference type="InterPro" id="IPR012347">
    <property type="entry name" value="Ferritin-like"/>
</dbReference>
<name>A0A2Z6E5B1_9GAMM</name>
<dbReference type="EMBL" id="AP018560">
    <property type="protein sequence ID" value="BBD79669.1"/>
    <property type="molecule type" value="Genomic_DNA"/>
</dbReference>
<feature type="region of interest" description="Disordered" evidence="1">
    <location>
        <begin position="117"/>
        <end position="138"/>
    </location>
</feature>
<feature type="domain" description="DUF4142" evidence="2">
    <location>
        <begin position="2"/>
        <end position="118"/>
    </location>
</feature>
<gene>
    <name evidence="3" type="ORF">ALSL_1005</name>
</gene>
<feature type="compositionally biased region" description="Low complexity" evidence="1">
    <location>
        <begin position="120"/>
        <end position="138"/>
    </location>
</feature>
<dbReference type="Gene3D" id="1.20.1260.10">
    <property type="match status" value="1"/>
</dbReference>
<reference evidence="4" key="1">
    <citation type="submission" date="2018-04" db="EMBL/GenBank/DDBJ databases">
        <authorList>
            <person name="Watanabe M."/>
            <person name="Kojima H."/>
        </authorList>
    </citation>
    <scope>NUCLEOTIDE SEQUENCE [LARGE SCALE GENOMIC DNA]</scope>
    <source>
        <strain evidence="4">Dysh456</strain>
    </source>
</reference>
<dbReference type="KEGG" id="rbd:ALSL_1005"/>
<protein>
    <submittedName>
        <fullName evidence="3">Putative exported protein</fullName>
    </submittedName>
</protein>
<dbReference type="Pfam" id="PF13628">
    <property type="entry name" value="DUF4142"/>
    <property type="match status" value="1"/>
</dbReference>
<feature type="region of interest" description="Disordered" evidence="1">
    <location>
        <begin position="1"/>
        <end position="30"/>
    </location>
</feature>
<dbReference type="InterPro" id="IPR025419">
    <property type="entry name" value="DUF4142"/>
</dbReference>
<dbReference type="Proteomes" id="UP000270530">
    <property type="component" value="Chromosome"/>
</dbReference>
<keyword evidence="4" id="KW-1185">Reference proteome</keyword>
<organism evidence="3 4">
    <name type="scientific">Aerosticca soli</name>
    <dbReference type="NCBI Taxonomy" id="2010829"/>
    <lineage>
        <taxon>Bacteria</taxon>
        <taxon>Pseudomonadati</taxon>
        <taxon>Pseudomonadota</taxon>
        <taxon>Gammaproteobacteria</taxon>
        <taxon>Lysobacterales</taxon>
        <taxon>Rhodanobacteraceae</taxon>
        <taxon>Aerosticca</taxon>
    </lineage>
</organism>
<evidence type="ECO:0000259" key="2">
    <source>
        <dbReference type="Pfam" id="PF13628"/>
    </source>
</evidence>
<proteinExistence type="predicted"/>
<feature type="compositionally biased region" description="Polar residues" evidence="1">
    <location>
        <begin position="1"/>
        <end position="21"/>
    </location>
</feature>
<dbReference type="AlphaFoldDB" id="A0A2Z6E5B1"/>
<reference evidence="4" key="2">
    <citation type="submission" date="2018-06" db="EMBL/GenBank/DDBJ databases">
        <title>Genome sequence of Rhodanobacteraceae bacterium strain Dysh456.</title>
        <authorList>
            <person name="Fukui M."/>
        </authorList>
    </citation>
    <scope>NUCLEOTIDE SEQUENCE [LARGE SCALE GENOMIC DNA]</scope>
    <source>
        <strain evidence="4">Dysh456</strain>
    </source>
</reference>
<accession>A0A2Z6E5B1</accession>
<evidence type="ECO:0000313" key="3">
    <source>
        <dbReference type="EMBL" id="BBD79669.1"/>
    </source>
</evidence>
<evidence type="ECO:0000256" key="1">
    <source>
        <dbReference type="SAM" id="MobiDB-lite"/>
    </source>
</evidence>
<evidence type="ECO:0000313" key="4">
    <source>
        <dbReference type="Proteomes" id="UP000270530"/>
    </source>
</evidence>